<feature type="region of interest" description="Disordered" evidence="5">
    <location>
        <begin position="755"/>
        <end position="1167"/>
    </location>
</feature>
<feature type="region of interest" description="Disordered" evidence="5">
    <location>
        <begin position="689"/>
        <end position="709"/>
    </location>
</feature>
<dbReference type="InterPro" id="IPR039462">
    <property type="entry name" value="Nup159/Nup146_N"/>
</dbReference>
<dbReference type="FunFam" id="2.130.10.10:FF:000645">
    <property type="entry name" value="Putative nuclear pore complex subunit Nup159"/>
    <property type="match status" value="1"/>
</dbReference>
<protein>
    <submittedName>
        <fullName evidence="7">Nuclear pore complex subunit Nup159</fullName>
    </submittedName>
</protein>
<reference evidence="7 8" key="1">
    <citation type="journal article" date="2014" name="Proc. Natl. Acad. Sci. U.S.A.">
        <title>Trajectory and genomic determinants of fungal-pathogen speciation and host adaptation.</title>
        <authorList>
            <person name="Hu X."/>
            <person name="Xiao G."/>
            <person name="Zheng P."/>
            <person name="Shang Y."/>
            <person name="Su Y."/>
            <person name="Zhang X."/>
            <person name="Liu X."/>
            <person name="Zhan S."/>
            <person name="St Leger R.J."/>
            <person name="Wang C."/>
        </authorList>
    </citation>
    <scope>NUCLEOTIDE SEQUENCE [LARGE SCALE GENOMIC DNA]</scope>
    <source>
        <strain evidence="7 8">ARSEF 1941</strain>
    </source>
</reference>
<feature type="compositionally biased region" description="Low complexity" evidence="5">
    <location>
        <begin position="627"/>
        <end position="650"/>
    </location>
</feature>
<dbReference type="Pfam" id="PF16755">
    <property type="entry name" value="Beta-prop_NUP159_NUP214"/>
    <property type="match status" value="1"/>
</dbReference>
<feature type="compositionally biased region" description="Acidic residues" evidence="5">
    <location>
        <begin position="774"/>
        <end position="783"/>
    </location>
</feature>
<evidence type="ECO:0000256" key="5">
    <source>
        <dbReference type="SAM" id="MobiDB-lite"/>
    </source>
</evidence>
<evidence type="ECO:0000259" key="6">
    <source>
        <dbReference type="Pfam" id="PF16755"/>
    </source>
</evidence>
<dbReference type="GO" id="GO:0008139">
    <property type="term" value="F:nuclear localization sequence binding"/>
    <property type="evidence" value="ECO:0007669"/>
    <property type="project" value="TreeGrafter"/>
</dbReference>
<dbReference type="RefSeq" id="XP_040677548.1">
    <property type="nucleotide sequence ID" value="XM_040824569.1"/>
</dbReference>
<evidence type="ECO:0000256" key="3">
    <source>
        <dbReference type="ARBA" id="ARBA00023242"/>
    </source>
</evidence>
<name>A0A0B2WSM0_METAS</name>
<feature type="compositionally biased region" description="Polar residues" evidence="5">
    <location>
        <begin position="922"/>
        <end position="931"/>
    </location>
</feature>
<proteinExistence type="predicted"/>
<dbReference type="GO" id="GO:0006405">
    <property type="term" value="P:RNA export from nucleus"/>
    <property type="evidence" value="ECO:0007669"/>
    <property type="project" value="TreeGrafter"/>
</dbReference>
<feature type="domain" description="Nucleoporin Nup159/Nup146 N-terminal" evidence="6">
    <location>
        <begin position="77"/>
        <end position="467"/>
    </location>
</feature>
<dbReference type="Proteomes" id="UP000030816">
    <property type="component" value="Unassembled WGS sequence"/>
</dbReference>
<feature type="coiled-coil region" evidence="4">
    <location>
        <begin position="1309"/>
        <end position="1336"/>
    </location>
</feature>
<feature type="compositionally biased region" description="Low complexity" evidence="5">
    <location>
        <begin position="514"/>
        <end position="591"/>
    </location>
</feature>
<sequence length="1540" mass="162653">MSFGFGNTANTLGSGAAGAGEVSLGPELETIQTEDIPVLVQRSRGWPTDALRLQGLGFLPLAGEAKVRLTSPWITLPVATSSLLSIASRKGLVAAAGPDEVIIATTESVRKAFSSPKEGNSEVRAFEAQLRIPMSMRISHLAFTADENYLILSAETGGGLAVYEVQSLLQRSPNSAFELSTNGESLRYMVPNPVSEKSELCAVVTSNGNLYMANFKERKLSGPLKTQVTCLSWSAKGKQLCAGMADGTISQMTPEGEGKGNIPKPPDIKDSHGMDMMLNVLSSTTYATDIEFPVSSLVWLENNLFLVIHTTTNESLASAVYHIISRQAPSSFTFQKLTDPVEPFGKAETAHHSILRLRDFLDLQDLLIVSSTATTEVGILTRSKTPLANDKPADSITNVFTTTEFLEDTRRPTLPMTNAMYDSVSVGVALDLSSRDQVYKPIPSNEELDQSPGPLPGFWALTNEGVLCSWWIVYNEAVKKGKNYPGLAIMDSTSQPELSATPAASTASASPFAAASTPFGSSATPTATSAFGTSSQLGQKSSPWGAAATTPTAPTGGATFGSSTFGSSPSGTGPAFGRTSSLGFGQSSQLGMRTSPWASGAGSKPAFGQSGFSSLASGGNSQSPFGAAISTSTNTNAESSAEPSTAMSTGGFSAFSSQGGFLSLGGNNSSPGGFGKGSMFGTGAFGTPTKSSTSADTAFPAKQDDKPLANPFASSTPFKLESSFKPDPFQKDSNEIEMASTTFGGSMFGSAFGSALGDAAASKPSEATPLAKDEDMDTAETTDETSQIKPRSIFASQQPQESTTPTTTPAPARFSFATTSTPGTSLFGPATKTETPSTGLFGTPKDTPKPGGFSLFGSSTATDSTVTEPKVKIEGQEEPPLPPDTTSKASFAMGGSSSSSATSNPSQLFGSTAARSKPDINLPSSGSTTPKPSLAPVDVSATSTFPKTIKQSQLRSMTDVKATESVENPTVVEDAPLPPDFTRKSSTQTSLPADSAKDIDAPAASGFVLPKAPSKGPSSVPSLPETTDEDQSELGEDEASEGSGVDVAKDLSPVTSGVVVTPGFTPQSSFGGIAGATPATARPEGRSRPLFGEIGLSRGAPVFPKPSQASPRSPSPVRGTVPQRVIRSDATRSVSAPGMASQILGPKQSQMHPGSSIISDREKQPRSQDPFMLQHRRMRERQEAEETQLLVDDEDDEMQKVLSSDVEGTLQLDEFIAHSNVAPPAKESVPSQVEAVYRDINSMIDTLGLNARAVKAFTKGHTENAAEAGRSKQDLEIPDDWVLCEINELGEVLDNELHADLENGRVLDLDDKLDACQDLLRDMQRLRAKQEDLKRVIMTRMDPEQVEQARTLPLSSEQAAQQNELRREFTNFTTLLTEAEEALTLLKTRITAVSSSSGRGITNVPTVEAVMRTICKMTSMAEKRSGDIDVLETQLRRMRLGSASREASPMVTPQARKSIIMSPDSTPSRNVRQSLTMSSGAVSLHAATKGTPPRKKLSGFSKEEKKDLMETRARRQAVLAKLKDSIGKRGVNVWNMEDIE</sequence>
<dbReference type="OrthoDB" id="248320at2759"/>
<dbReference type="GO" id="GO:0017056">
    <property type="term" value="F:structural constituent of nuclear pore"/>
    <property type="evidence" value="ECO:0007669"/>
    <property type="project" value="TreeGrafter"/>
</dbReference>
<accession>A0A0B2WSM0</accession>
<gene>
    <name evidence="7" type="ORF">MAM_05771</name>
</gene>
<dbReference type="STRING" id="1081103.A0A0B2WSM0"/>
<keyword evidence="8" id="KW-1185">Reference proteome</keyword>
<dbReference type="EMBL" id="AZHE01000015">
    <property type="protein sequence ID" value="KHN96482.1"/>
    <property type="molecule type" value="Genomic_DNA"/>
</dbReference>
<feature type="compositionally biased region" description="Polar residues" evidence="5">
    <location>
        <begin position="1016"/>
        <end position="1025"/>
    </location>
</feature>
<dbReference type="GO" id="GO:0006606">
    <property type="term" value="P:protein import into nucleus"/>
    <property type="evidence" value="ECO:0007669"/>
    <property type="project" value="TreeGrafter"/>
</dbReference>
<organism evidence="7 8">
    <name type="scientific">Metarhizium album (strain ARSEF 1941)</name>
    <dbReference type="NCBI Taxonomy" id="1081103"/>
    <lineage>
        <taxon>Eukaryota</taxon>
        <taxon>Fungi</taxon>
        <taxon>Dikarya</taxon>
        <taxon>Ascomycota</taxon>
        <taxon>Pezizomycotina</taxon>
        <taxon>Sordariomycetes</taxon>
        <taxon>Hypocreomycetidae</taxon>
        <taxon>Hypocreales</taxon>
        <taxon>Clavicipitaceae</taxon>
        <taxon>Metarhizium</taxon>
    </lineage>
</organism>
<evidence type="ECO:0000256" key="1">
    <source>
        <dbReference type="ARBA" id="ARBA00004123"/>
    </source>
</evidence>
<dbReference type="PANTHER" id="PTHR23193:SF23">
    <property type="entry name" value="NUCLEAR PORE COMPLEX PROTEIN NUP153"/>
    <property type="match status" value="1"/>
</dbReference>
<dbReference type="Gene3D" id="2.130.10.10">
    <property type="entry name" value="YVTN repeat-like/Quinoprotein amine dehydrogenase"/>
    <property type="match status" value="1"/>
</dbReference>
<feature type="compositionally biased region" description="Low complexity" evidence="5">
    <location>
        <begin position="887"/>
        <end position="906"/>
    </location>
</feature>
<dbReference type="PANTHER" id="PTHR23193">
    <property type="entry name" value="NUCLEAR PORE COMPLEX PROTEIN NUP"/>
    <property type="match status" value="1"/>
</dbReference>
<dbReference type="GeneID" id="63740226"/>
<keyword evidence="2" id="KW-0813">Transport</keyword>
<feature type="compositionally biased region" description="Low complexity" evidence="5">
    <location>
        <begin position="795"/>
        <end position="819"/>
    </location>
</feature>
<dbReference type="InterPro" id="IPR026054">
    <property type="entry name" value="Nucleoporin"/>
</dbReference>
<feature type="compositionally biased region" description="Polar residues" evidence="5">
    <location>
        <begin position="940"/>
        <end position="956"/>
    </location>
</feature>
<keyword evidence="3" id="KW-0539">Nucleus</keyword>
<dbReference type="InterPro" id="IPR015943">
    <property type="entry name" value="WD40/YVTN_repeat-like_dom_sf"/>
</dbReference>
<comment type="caution">
    <text evidence="7">The sequence shown here is derived from an EMBL/GenBank/DDBJ whole genome shotgun (WGS) entry which is preliminary data.</text>
</comment>
<evidence type="ECO:0000256" key="4">
    <source>
        <dbReference type="SAM" id="Coils"/>
    </source>
</evidence>
<dbReference type="GO" id="GO:0005643">
    <property type="term" value="C:nuclear pore"/>
    <property type="evidence" value="ECO:0007669"/>
    <property type="project" value="TreeGrafter"/>
</dbReference>
<evidence type="ECO:0000313" key="7">
    <source>
        <dbReference type="EMBL" id="KHN96482.1"/>
    </source>
</evidence>
<feature type="region of interest" description="Disordered" evidence="5">
    <location>
        <begin position="626"/>
        <end position="650"/>
    </location>
</feature>
<dbReference type="HOGENOM" id="CLU_003852_0_0_1"/>
<feature type="compositionally biased region" description="Polar residues" evidence="5">
    <location>
        <begin position="856"/>
        <end position="867"/>
    </location>
</feature>
<feature type="compositionally biased region" description="Polar residues" evidence="5">
    <location>
        <begin position="1147"/>
        <end position="1158"/>
    </location>
</feature>
<feature type="region of interest" description="Disordered" evidence="5">
    <location>
        <begin position="514"/>
        <end position="604"/>
    </location>
</feature>
<dbReference type="SUPFAM" id="SSF117289">
    <property type="entry name" value="Nucleoporin domain"/>
    <property type="match status" value="1"/>
</dbReference>
<comment type="subcellular location">
    <subcellularLocation>
        <location evidence="1">Nucleus</location>
    </subcellularLocation>
</comment>
<feature type="compositionally biased region" description="Acidic residues" evidence="5">
    <location>
        <begin position="1026"/>
        <end position="1040"/>
    </location>
</feature>
<evidence type="ECO:0000313" key="8">
    <source>
        <dbReference type="Proteomes" id="UP000030816"/>
    </source>
</evidence>
<keyword evidence="4" id="KW-0175">Coiled coil</keyword>
<feature type="region of interest" description="Disordered" evidence="5">
    <location>
        <begin position="1482"/>
        <end position="1506"/>
    </location>
</feature>
<evidence type="ECO:0000256" key="2">
    <source>
        <dbReference type="ARBA" id="ARBA00022448"/>
    </source>
</evidence>